<dbReference type="GO" id="GO:0005524">
    <property type="term" value="F:ATP binding"/>
    <property type="evidence" value="ECO:0007669"/>
    <property type="project" value="UniProtKB-KW"/>
</dbReference>
<dbReference type="EMBL" id="BPLQ01005798">
    <property type="protein sequence ID" value="GIY17308.1"/>
    <property type="molecule type" value="Genomic_DNA"/>
</dbReference>
<dbReference type="FunFam" id="1.10.730.10:FF:000004">
    <property type="entry name" value="Isoleucyl-tRNA synthetase, cytoplasmic"/>
    <property type="match status" value="1"/>
</dbReference>
<reference evidence="20 21" key="1">
    <citation type="submission" date="2021-06" db="EMBL/GenBank/DDBJ databases">
        <title>Caerostris darwini draft genome.</title>
        <authorList>
            <person name="Kono N."/>
            <person name="Arakawa K."/>
        </authorList>
    </citation>
    <scope>NUCLEOTIDE SEQUENCE [LARGE SCALE GENOMIC DNA]</scope>
</reference>
<evidence type="ECO:0000256" key="16">
    <source>
        <dbReference type="ARBA" id="ARBA00069879"/>
    </source>
</evidence>
<dbReference type="PROSITE" id="PS00178">
    <property type="entry name" value="AA_TRNA_LIGASE_I"/>
    <property type="match status" value="1"/>
</dbReference>
<feature type="domain" description="Aminoacyl-tRNA synthetase class Ia" evidence="18">
    <location>
        <begin position="19"/>
        <end position="636"/>
    </location>
</feature>
<dbReference type="GO" id="GO:0004822">
    <property type="term" value="F:isoleucine-tRNA ligase activity"/>
    <property type="evidence" value="ECO:0007669"/>
    <property type="project" value="UniProtKB-EC"/>
</dbReference>
<dbReference type="SUPFAM" id="SSF50677">
    <property type="entry name" value="ValRS/IleRS/LeuRS editing domain"/>
    <property type="match status" value="1"/>
</dbReference>
<dbReference type="CDD" id="cd00818">
    <property type="entry name" value="IleRS_core"/>
    <property type="match status" value="1"/>
</dbReference>
<evidence type="ECO:0000256" key="14">
    <source>
        <dbReference type="ARBA" id="ARBA00048359"/>
    </source>
</evidence>
<dbReference type="HAMAP" id="MF_02003">
    <property type="entry name" value="Ile_tRNA_synth_type2"/>
    <property type="match status" value="1"/>
</dbReference>
<dbReference type="GO" id="GO:0000049">
    <property type="term" value="F:tRNA binding"/>
    <property type="evidence" value="ECO:0007669"/>
    <property type="project" value="InterPro"/>
</dbReference>
<dbReference type="InterPro" id="IPR023586">
    <property type="entry name" value="Ile-tRNA-ligase_type2"/>
</dbReference>
<dbReference type="InterPro" id="IPR001412">
    <property type="entry name" value="aa-tRNA-synth_I_CS"/>
</dbReference>
<dbReference type="GO" id="GO:0005829">
    <property type="term" value="C:cytosol"/>
    <property type="evidence" value="ECO:0007669"/>
    <property type="project" value="UniProtKB-SubCell"/>
</dbReference>
<dbReference type="Proteomes" id="UP001054837">
    <property type="component" value="Unassembled WGS sequence"/>
</dbReference>
<comment type="subunit">
    <text evidence="15">Part of a multisubunit complex that groups tRNA ligases for Arg (RARS1), Asp (DARS1), Gln (QARS1), Ile (IARS1), Leu (LARS1), Lys (KARS1), Met (MARS1) the bifunctional ligase for Glu and Pro (EPRS1) and the auxiliary subunits AIMP1/p43, AIMP2/p38 and EEF1E1/p18.</text>
</comment>
<dbReference type="InterPro" id="IPR009080">
    <property type="entry name" value="tRNAsynth_Ia_anticodon-bd"/>
</dbReference>
<dbReference type="Gene3D" id="1.10.730.10">
    <property type="entry name" value="Isoleucyl-tRNA Synthetase, Domain 1"/>
    <property type="match status" value="1"/>
</dbReference>
<dbReference type="EC" id="6.1.1.5" evidence="4"/>
<evidence type="ECO:0000256" key="1">
    <source>
        <dbReference type="ARBA" id="ARBA00003170"/>
    </source>
</evidence>
<dbReference type="SUPFAM" id="SSF52374">
    <property type="entry name" value="Nucleotidylyl transferase"/>
    <property type="match status" value="1"/>
</dbReference>
<dbReference type="InterPro" id="IPR033709">
    <property type="entry name" value="Anticodon_Ile_ABEc"/>
</dbReference>
<dbReference type="FunFam" id="3.40.50.620:FF:000414">
    <property type="entry name" value="Isoleucine--tRNA ligase, cytoplasmic-like"/>
    <property type="match status" value="1"/>
</dbReference>
<evidence type="ECO:0000256" key="9">
    <source>
        <dbReference type="ARBA" id="ARBA00022840"/>
    </source>
</evidence>
<dbReference type="PANTHER" id="PTHR42780">
    <property type="entry name" value="SOLEUCYL-TRNA SYNTHETASE"/>
    <property type="match status" value="1"/>
</dbReference>
<keyword evidence="9 17" id="KW-0067">ATP-binding</keyword>
<evidence type="ECO:0000256" key="13">
    <source>
        <dbReference type="ARBA" id="ARBA00032665"/>
    </source>
</evidence>
<name>A0AAV4R5T8_9ARAC</name>
<evidence type="ECO:0000259" key="19">
    <source>
        <dbReference type="Pfam" id="PF08264"/>
    </source>
</evidence>
<keyword evidence="12 17" id="KW-0030">Aminoacyl-tRNA synthetase</keyword>
<dbReference type="SUPFAM" id="SSF47323">
    <property type="entry name" value="Anticodon-binding domain of a subclass of class I aminoacyl-tRNA synthetases"/>
    <property type="match status" value="1"/>
</dbReference>
<feature type="domain" description="Methionyl/Valyl/Leucyl/Isoleucyl-tRNA synthetase anticodon-binding" evidence="19">
    <location>
        <begin position="695"/>
        <end position="847"/>
    </location>
</feature>
<evidence type="ECO:0000256" key="5">
    <source>
        <dbReference type="ARBA" id="ARBA00022490"/>
    </source>
</evidence>
<dbReference type="InterPro" id="IPR002300">
    <property type="entry name" value="aa-tRNA-synth_Ia"/>
</dbReference>
<evidence type="ECO:0000256" key="3">
    <source>
        <dbReference type="ARBA" id="ARBA00005594"/>
    </source>
</evidence>
<dbReference type="Pfam" id="PF19302">
    <property type="entry name" value="DUF5915"/>
    <property type="match status" value="1"/>
</dbReference>
<dbReference type="GO" id="GO:0017101">
    <property type="term" value="C:aminoacyl-tRNA synthetase multienzyme complex"/>
    <property type="evidence" value="ECO:0007669"/>
    <property type="project" value="UniProtKB-ARBA"/>
</dbReference>
<dbReference type="InterPro" id="IPR009008">
    <property type="entry name" value="Val/Leu/Ile-tRNA-synth_edit"/>
</dbReference>
<dbReference type="CDD" id="cd07961">
    <property type="entry name" value="Anticodon_Ia_Ile_ABEc"/>
    <property type="match status" value="1"/>
</dbReference>
<evidence type="ECO:0000256" key="2">
    <source>
        <dbReference type="ARBA" id="ARBA00004514"/>
    </source>
</evidence>
<proteinExistence type="inferred from homology"/>
<keyword evidence="21" id="KW-1185">Reference proteome</keyword>
<evidence type="ECO:0000256" key="17">
    <source>
        <dbReference type="RuleBase" id="RU363035"/>
    </source>
</evidence>
<sequence length="1144" mass="132226">MAEAVPEYIDFPKAEESTINYWKSIDAFKNCLKQSKGKPRYTFYDGPPFATGLPHYGHILAGTIKDIVTRFAHQTGHHVERRFGWDCHGLPVEYEIDKTLGIKGPSDVEKLGIENYNNECRKIVMRYAKQWEDIVGRMGRWIDFENDYKTLYPSFMESVWYIFKQLFNKGFVYRGVKVMPFSTACSTPLSNFESGQNYKDVVDPAVIVSLPLDKDPNVSLIAWTTTPWTLPSNLSLCVNPAEDYVKVKDTTTEKTYIMMEARLEALFKNESEYVILEKFKGKTLEGLGYEPLFPYFKQLKSRGAFRVLCDGYVTRESGTGVVHQAPYFGEDDYRVCLLNGVITKDQDLVCPIDLSGKFVDPVVDFKGQYVKDADKEIMKYLKSKGRMVHQSTTKHSYPFCWRSETPLIYRAVPSWFIRVEHMRDQLVAANQETYWVPDFVKEKRFANWLAEARDWAVSRNRYWGTPIPLWMSDDGEEVVCVGSIEELEKLTGKKITDIHRESVDSLTIPSSQGKGPLRRVSEVFDCWFESGSMPYAQVHYPFENVKEFGDGFPADFIAEGLDQTRGWFYTLLVISTALYGKAPFKNVIVNGLVLASDKQKMSKRKKNYPDPLDVVNKYGADSLRLYLINSPVVRAEVLCFKEEGVRDILKDVFLPWYNSYRFLVQNMHMYETNWNVKFIYSEETHSNVKTENIMDCWILSFTQSLVSFVTKEMKAYRLYTVVPKLVKFVDHLTNWYVRMNRRRLKGDGGQEDCKTALETLFSVLYTMIRMMAPFTPFFTEHVYQNLRKVLKETNEHQECIHYLPFPQHKEQLINEEVERKVSRMQEVIDIGRLIRERNTLPIKYPLSELVVVHEDSQYLDDVKSLEKYIAEELNIKTLTVTKEKQNYGVVLRAEPDVKEIGQKFRSESKKISQAVKELSSQDLHHFVTEGQIVVCGQTLGQSDIRLMHSFSGEKANELSQKYQVHSAGEVLVLLDVTRNQEMMDEGTAREVINRIQKLRKKAHLVPSDPITVYVGVKPPSHNLSNVVTNFGDFISNTLKVPLQLLPSQTPPGVIIEETSQIKDAALEIVICTPNGNTPSYQQKEPESDKRKKLKIHHENNMENGEPVCKFVNMNSVMLALVQFYWRTQKENISYLVTHLFDRFK</sequence>
<dbReference type="InterPro" id="IPR002301">
    <property type="entry name" value="Ile-tRNA-ligase"/>
</dbReference>
<keyword evidence="8 17" id="KW-0547">Nucleotide-binding</keyword>
<dbReference type="Gene3D" id="3.40.50.620">
    <property type="entry name" value="HUPs"/>
    <property type="match status" value="2"/>
</dbReference>
<comment type="catalytic activity">
    <reaction evidence="14">
        <text>tRNA(Ile) + L-isoleucine + ATP = L-isoleucyl-tRNA(Ile) + AMP + diphosphate</text>
        <dbReference type="Rhea" id="RHEA:11060"/>
        <dbReference type="Rhea" id="RHEA-COMP:9666"/>
        <dbReference type="Rhea" id="RHEA-COMP:9695"/>
        <dbReference type="ChEBI" id="CHEBI:30616"/>
        <dbReference type="ChEBI" id="CHEBI:33019"/>
        <dbReference type="ChEBI" id="CHEBI:58045"/>
        <dbReference type="ChEBI" id="CHEBI:78442"/>
        <dbReference type="ChEBI" id="CHEBI:78528"/>
        <dbReference type="ChEBI" id="CHEBI:456215"/>
        <dbReference type="EC" id="6.1.1.5"/>
    </reaction>
</comment>
<dbReference type="AlphaFoldDB" id="A0AAV4R5T8"/>
<comment type="similarity">
    <text evidence="3 17">Belongs to the class-I aminoacyl-tRNA synthetase family.</text>
</comment>
<evidence type="ECO:0000256" key="10">
    <source>
        <dbReference type="ARBA" id="ARBA00022917"/>
    </source>
</evidence>
<keyword evidence="11" id="KW-0007">Acetylation</keyword>
<accession>A0AAV4R5T8</accession>
<dbReference type="GO" id="GO:0002161">
    <property type="term" value="F:aminoacyl-tRNA deacylase activity"/>
    <property type="evidence" value="ECO:0007669"/>
    <property type="project" value="InterPro"/>
</dbReference>
<dbReference type="Pfam" id="PF08264">
    <property type="entry name" value="Anticodon_1"/>
    <property type="match status" value="1"/>
</dbReference>
<comment type="function">
    <text evidence="1">Catalyzes the specific attachment of an amino acid to its cognate tRNA in a 2 step reaction: the amino acid (AA) is first activated by ATP to form AA-AMP and then transferred to the acceptor end of the tRNA.</text>
</comment>
<evidence type="ECO:0000259" key="18">
    <source>
        <dbReference type="Pfam" id="PF00133"/>
    </source>
</evidence>
<evidence type="ECO:0000256" key="11">
    <source>
        <dbReference type="ARBA" id="ARBA00022990"/>
    </source>
</evidence>
<dbReference type="FunFam" id="3.40.50.620:FF:000050">
    <property type="entry name" value="Isoleucyl-tRNA synthetase,cytoplasmic"/>
    <property type="match status" value="1"/>
</dbReference>
<dbReference type="InterPro" id="IPR014729">
    <property type="entry name" value="Rossmann-like_a/b/a_fold"/>
</dbReference>
<comment type="subcellular location">
    <subcellularLocation>
        <location evidence="2">Cytoplasm</location>
        <location evidence="2">Cytosol</location>
    </subcellularLocation>
</comment>
<dbReference type="GO" id="GO:0006428">
    <property type="term" value="P:isoleucyl-tRNA aminoacylation"/>
    <property type="evidence" value="ECO:0007669"/>
    <property type="project" value="InterPro"/>
</dbReference>
<protein>
    <recommendedName>
        <fullName evidence="16">Isoleucine--tRNA ligase, cytoplasmic</fullName>
        <ecNumber evidence="4">6.1.1.5</ecNumber>
    </recommendedName>
    <alternativeName>
        <fullName evidence="13">Isoleucyl-tRNA synthetase</fullName>
    </alternativeName>
</protein>
<keyword evidence="10 17" id="KW-0648">Protein biosynthesis</keyword>
<evidence type="ECO:0000256" key="4">
    <source>
        <dbReference type="ARBA" id="ARBA00013165"/>
    </source>
</evidence>
<evidence type="ECO:0000256" key="7">
    <source>
        <dbReference type="ARBA" id="ARBA00022598"/>
    </source>
</evidence>
<dbReference type="Pfam" id="PF00133">
    <property type="entry name" value="tRNA-synt_1"/>
    <property type="match status" value="1"/>
</dbReference>
<evidence type="ECO:0000256" key="6">
    <source>
        <dbReference type="ARBA" id="ARBA00022553"/>
    </source>
</evidence>
<keyword evidence="7 17" id="KW-0436">Ligase</keyword>
<evidence type="ECO:0000256" key="8">
    <source>
        <dbReference type="ARBA" id="ARBA00022741"/>
    </source>
</evidence>
<evidence type="ECO:0000313" key="20">
    <source>
        <dbReference type="EMBL" id="GIY17308.1"/>
    </source>
</evidence>
<keyword evidence="5" id="KW-0963">Cytoplasm</keyword>
<evidence type="ECO:0000313" key="21">
    <source>
        <dbReference type="Proteomes" id="UP001054837"/>
    </source>
</evidence>
<organism evidence="20 21">
    <name type="scientific">Caerostris darwini</name>
    <dbReference type="NCBI Taxonomy" id="1538125"/>
    <lineage>
        <taxon>Eukaryota</taxon>
        <taxon>Metazoa</taxon>
        <taxon>Ecdysozoa</taxon>
        <taxon>Arthropoda</taxon>
        <taxon>Chelicerata</taxon>
        <taxon>Arachnida</taxon>
        <taxon>Araneae</taxon>
        <taxon>Araneomorphae</taxon>
        <taxon>Entelegynae</taxon>
        <taxon>Araneoidea</taxon>
        <taxon>Araneidae</taxon>
        <taxon>Caerostris</taxon>
    </lineage>
</organism>
<dbReference type="PANTHER" id="PTHR42780:SF1">
    <property type="entry name" value="ISOLEUCINE--TRNA LIGASE, CYTOPLASMIC"/>
    <property type="match status" value="1"/>
</dbReference>
<dbReference type="NCBIfam" id="TIGR00392">
    <property type="entry name" value="ileS"/>
    <property type="match status" value="1"/>
</dbReference>
<evidence type="ECO:0000256" key="15">
    <source>
        <dbReference type="ARBA" id="ARBA00063494"/>
    </source>
</evidence>
<keyword evidence="6" id="KW-0597">Phosphoprotein</keyword>
<dbReference type="InterPro" id="IPR013155">
    <property type="entry name" value="M/V/L/I-tRNA-synth_anticd-bd"/>
</dbReference>
<evidence type="ECO:0000256" key="12">
    <source>
        <dbReference type="ARBA" id="ARBA00023146"/>
    </source>
</evidence>
<gene>
    <name evidence="20" type="primary">Iars1</name>
    <name evidence="20" type="ORF">CDAR_248991</name>
</gene>
<dbReference type="PRINTS" id="PR00984">
    <property type="entry name" value="TRNASYNTHILE"/>
</dbReference>
<comment type="caution">
    <text evidence="20">The sequence shown here is derived from an EMBL/GenBank/DDBJ whole genome shotgun (WGS) entry which is preliminary data.</text>
</comment>